<dbReference type="STRING" id="68775.A0A5C3LW62"/>
<name>A0A5C3LW62_9AGAR</name>
<feature type="compositionally biased region" description="Basic residues" evidence="1">
    <location>
        <begin position="7"/>
        <end position="16"/>
    </location>
</feature>
<gene>
    <name evidence="3" type="ORF">BDQ12DRAFT_658570</name>
</gene>
<dbReference type="AlphaFoldDB" id="A0A5C3LW62"/>
<keyword evidence="4" id="KW-1185">Reference proteome</keyword>
<reference evidence="3 4" key="1">
    <citation type="journal article" date="2019" name="Nat. Ecol. Evol.">
        <title>Megaphylogeny resolves global patterns of mushroom evolution.</title>
        <authorList>
            <person name="Varga T."/>
            <person name="Krizsan K."/>
            <person name="Foldi C."/>
            <person name="Dima B."/>
            <person name="Sanchez-Garcia M."/>
            <person name="Sanchez-Ramirez S."/>
            <person name="Szollosi G.J."/>
            <person name="Szarkandi J.G."/>
            <person name="Papp V."/>
            <person name="Albert L."/>
            <person name="Andreopoulos W."/>
            <person name="Angelini C."/>
            <person name="Antonin V."/>
            <person name="Barry K.W."/>
            <person name="Bougher N.L."/>
            <person name="Buchanan P."/>
            <person name="Buyck B."/>
            <person name="Bense V."/>
            <person name="Catcheside P."/>
            <person name="Chovatia M."/>
            <person name="Cooper J."/>
            <person name="Damon W."/>
            <person name="Desjardin D."/>
            <person name="Finy P."/>
            <person name="Geml J."/>
            <person name="Haridas S."/>
            <person name="Hughes K."/>
            <person name="Justo A."/>
            <person name="Karasinski D."/>
            <person name="Kautmanova I."/>
            <person name="Kiss B."/>
            <person name="Kocsube S."/>
            <person name="Kotiranta H."/>
            <person name="LaButti K.M."/>
            <person name="Lechner B.E."/>
            <person name="Liimatainen K."/>
            <person name="Lipzen A."/>
            <person name="Lukacs Z."/>
            <person name="Mihaltcheva S."/>
            <person name="Morgado L.N."/>
            <person name="Niskanen T."/>
            <person name="Noordeloos M.E."/>
            <person name="Ohm R.A."/>
            <person name="Ortiz-Santana B."/>
            <person name="Ovrebo C."/>
            <person name="Racz N."/>
            <person name="Riley R."/>
            <person name="Savchenko A."/>
            <person name="Shiryaev A."/>
            <person name="Soop K."/>
            <person name="Spirin V."/>
            <person name="Szebenyi C."/>
            <person name="Tomsovsky M."/>
            <person name="Tulloss R.E."/>
            <person name="Uehling J."/>
            <person name="Grigoriev I.V."/>
            <person name="Vagvolgyi C."/>
            <person name="Papp T."/>
            <person name="Martin F.M."/>
            <person name="Miettinen O."/>
            <person name="Hibbett D.S."/>
            <person name="Nagy L.G."/>
        </authorList>
    </citation>
    <scope>NUCLEOTIDE SEQUENCE [LARGE SCALE GENOMIC DNA]</scope>
    <source>
        <strain evidence="3 4">CBS 166.37</strain>
    </source>
</reference>
<organism evidence="3 4">
    <name type="scientific">Crucibulum laeve</name>
    <dbReference type="NCBI Taxonomy" id="68775"/>
    <lineage>
        <taxon>Eukaryota</taxon>
        <taxon>Fungi</taxon>
        <taxon>Dikarya</taxon>
        <taxon>Basidiomycota</taxon>
        <taxon>Agaricomycotina</taxon>
        <taxon>Agaricomycetes</taxon>
        <taxon>Agaricomycetidae</taxon>
        <taxon>Agaricales</taxon>
        <taxon>Agaricineae</taxon>
        <taxon>Nidulariaceae</taxon>
        <taxon>Crucibulum</taxon>
    </lineage>
</organism>
<evidence type="ECO:0000256" key="2">
    <source>
        <dbReference type="SAM" id="Phobius"/>
    </source>
</evidence>
<dbReference type="OrthoDB" id="3363836at2759"/>
<keyword evidence="2" id="KW-0472">Membrane</keyword>
<feature type="non-terminal residue" evidence="3">
    <location>
        <position position="364"/>
    </location>
</feature>
<accession>A0A5C3LW62</accession>
<sequence length="364" mass="38305">MGISHIKVSHAHHSHSKRDDQTVAACKSGSTQFITSPTTGSSIDALQPLEITWNPDCVTAPALSLYVIASSLPTPGLYNTTSIPTSAGKYSLQLKPRWWNSTSSQTLQVALVPSTNALWDNDYPGGPVFTATYTPPSDGTIPAIADVSKKGDDVPVASGAIAQSGMNPGKTAAAVLLPLLFVLLCIGAYLKMQRSKGKEKRKRWSEAVDKRMSTISTDWKSVSAAGAQAAIRNSIAVGNNRNSSFSFGAIRPGSTYTAENGEVAAGQAGVGARQMSQMRPGVGLRNPASLPSASSTERVSRVSFAADTRVSRVSFADSARPSIGSRPSGEQRRTRAFHSAYIPPVPTIPANAADTSATIDEDDD</sequence>
<protein>
    <submittedName>
        <fullName evidence="3">Uncharacterized protein</fullName>
    </submittedName>
</protein>
<feature type="region of interest" description="Disordered" evidence="1">
    <location>
        <begin position="280"/>
        <end position="301"/>
    </location>
</feature>
<evidence type="ECO:0000313" key="4">
    <source>
        <dbReference type="Proteomes" id="UP000308652"/>
    </source>
</evidence>
<evidence type="ECO:0000313" key="3">
    <source>
        <dbReference type="EMBL" id="TFK32991.1"/>
    </source>
</evidence>
<feature type="region of interest" description="Disordered" evidence="1">
    <location>
        <begin position="315"/>
        <end position="364"/>
    </location>
</feature>
<proteinExistence type="predicted"/>
<dbReference type="Proteomes" id="UP000308652">
    <property type="component" value="Unassembled WGS sequence"/>
</dbReference>
<keyword evidence="2" id="KW-1133">Transmembrane helix</keyword>
<dbReference type="EMBL" id="ML213658">
    <property type="protein sequence ID" value="TFK32991.1"/>
    <property type="molecule type" value="Genomic_DNA"/>
</dbReference>
<keyword evidence="2" id="KW-0812">Transmembrane</keyword>
<evidence type="ECO:0000256" key="1">
    <source>
        <dbReference type="SAM" id="MobiDB-lite"/>
    </source>
</evidence>
<feature type="region of interest" description="Disordered" evidence="1">
    <location>
        <begin position="1"/>
        <end position="22"/>
    </location>
</feature>
<feature type="transmembrane region" description="Helical" evidence="2">
    <location>
        <begin position="172"/>
        <end position="192"/>
    </location>
</feature>